<dbReference type="AlphaFoldDB" id="A0A2T4N7H5"/>
<evidence type="ECO:0000313" key="1">
    <source>
        <dbReference type="EMBL" id="PTH82773.1"/>
    </source>
</evidence>
<reference evidence="1 2" key="1">
    <citation type="submission" date="2018-03" db="EMBL/GenBank/DDBJ databases">
        <title>Aeromonas veronii whole genome sequencing and analysis.</title>
        <authorList>
            <person name="Xie H."/>
            <person name="Liu T."/>
            <person name="Wang K."/>
        </authorList>
    </citation>
    <scope>NUCLEOTIDE SEQUENCE [LARGE SCALE GENOMIC DNA]</scope>
    <source>
        <strain evidence="1 2">XH.VA.1</strain>
    </source>
</reference>
<organism evidence="1 2">
    <name type="scientific">Aeromonas veronii</name>
    <dbReference type="NCBI Taxonomy" id="654"/>
    <lineage>
        <taxon>Bacteria</taxon>
        <taxon>Pseudomonadati</taxon>
        <taxon>Pseudomonadota</taxon>
        <taxon>Gammaproteobacteria</taxon>
        <taxon>Aeromonadales</taxon>
        <taxon>Aeromonadaceae</taxon>
        <taxon>Aeromonas</taxon>
    </lineage>
</organism>
<dbReference type="Proteomes" id="UP000241986">
    <property type="component" value="Unassembled WGS sequence"/>
</dbReference>
<evidence type="ECO:0000313" key="2">
    <source>
        <dbReference type="Proteomes" id="UP000241986"/>
    </source>
</evidence>
<sequence>MDTVMLKVTRKVLAQSQNSPDQRQIAISDASNPELKAQFETAGKNRKIRLLLAKRISLWMGDTGAIWYSHNHASKKNQEDFDQLFSLLAHHPDAPFQFICEVAAD</sequence>
<accession>A0A2T4N7H5</accession>
<protein>
    <submittedName>
        <fullName evidence="1">Uncharacterized protein</fullName>
    </submittedName>
</protein>
<gene>
    <name evidence="1" type="ORF">DAA48_01505</name>
</gene>
<comment type="caution">
    <text evidence="1">The sequence shown here is derived from an EMBL/GenBank/DDBJ whole genome shotgun (WGS) entry which is preliminary data.</text>
</comment>
<dbReference type="EMBL" id="PZKL01000010">
    <property type="protein sequence ID" value="PTH82773.1"/>
    <property type="molecule type" value="Genomic_DNA"/>
</dbReference>
<name>A0A2T4N7H5_AERVE</name>
<proteinExistence type="predicted"/>